<dbReference type="InterPro" id="IPR032675">
    <property type="entry name" value="LRR_dom_sf"/>
</dbReference>
<organism evidence="3 4">
    <name type="scientific">Rotaria magnacalcarata</name>
    <dbReference type="NCBI Taxonomy" id="392030"/>
    <lineage>
        <taxon>Eukaryota</taxon>
        <taxon>Metazoa</taxon>
        <taxon>Spiralia</taxon>
        <taxon>Gnathifera</taxon>
        <taxon>Rotifera</taxon>
        <taxon>Eurotatoria</taxon>
        <taxon>Bdelloidea</taxon>
        <taxon>Philodinida</taxon>
        <taxon>Philodinidae</taxon>
        <taxon>Rotaria</taxon>
    </lineage>
</organism>
<sequence length="586" mass="67227">TFTVLNRKWKRIEYKELKQLVNAFQIIPTLVTLDLTGNQLGARETQCLADALKTNTTLTTLHLGSNDIGSSGAFHLSSVLQKNKTLATLHLGSNDIGSSGAFYLSSALQKNKTLITLHLESNQIESEGAQYLADELENNKINNMVVSTLESLPNEILLGILQIPKSHDLLSTWYNLNSHFNKLIQRLCSWNLSNTTYSNFLRCLSLLTNHQDQVFSLKLSNAETTGRISSFFRMLPFDNFHNLRSLSIIEVNQIELNNLVLKLPTLNHLLYLYIYCGYTYYPIFLLNDIIAASLCSFTFNCISIVRYNWSSIGHLCPNFKYLNINTYIYFEQYVQLYSSSLSSNFKKVFICLNVNENENNPVATACAALSMLETNKSVSELSTRSVSGISFDNLPTLNVLKFRISTSKKQLNAQLMGSFQTEFWIQHKWFVDFDDGILYTTTYMKRELTLSCGRNMLSLLPGVSNRYDHLETLALNFSTDFQWSAEALSSFVFPNVCHLSLSFPEDYYGYDRHGSIKVDLFDFMFENRQLFKNIQHLIIVDTRQGIIDIKNVEKFIRIFDDYRLLKVLEIEVNDKYSFPVLRLLLN</sequence>
<dbReference type="Pfam" id="PF13516">
    <property type="entry name" value="LRR_6"/>
    <property type="match status" value="4"/>
</dbReference>
<gene>
    <name evidence="3" type="ORF">BYL167_LOCUS13531</name>
</gene>
<dbReference type="Proteomes" id="UP000681967">
    <property type="component" value="Unassembled WGS sequence"/>
</dbReference>
<dbReference type="AlphaFoldDB" id="A0A8S2NB99"/>
<dbReference type="Gene3D" id="3.80.10.10">
    <property type="entry name" value="Ribonuclease Inhibitor"/>
    <property type="match status" value="1"/>
</dbReference>
<evidence type="ECO:0000256" key="1">
    <source>
        <dbReference type="ARBA" id="ARBA00022737"/>
    </source>
</evidence>
<dbReference type="InterPro" id="IPR052201">
    <property type="entry name" value="LRR-containing_regulator"/>
</dbReference>
<dbReference type="SMART" id="SM00368">
    <property type="entry name" value="LRR_RI"/>
    <property type="match status" value="4"/>
</dbReference>
<dbReference type="SUPFAM" id="SSF52047">
    <property type="entry name" value="RNI-like"/>
    <property type="match status" value="1"/>
</dbReference>
<keyword evidence="1" id="KW-0677">Repeat</keyword>
<proteinExistence type="predicted"/>
<accession>A0A8S2NB99</accession>
<dbReference type="PROSITE" id="PS50181">
    <property type="entry name" value="FBOX"/>
    <property type="match status" value="1"/>
</dbReference>
<dbReference type="PANTHER" id="PTHR24111">
    <property type="entry name" value="LEUCINE-RICH REPEAT-CONTAINING PROTEIN 34"/>
    <property type="match status" value="1"/>
</dbReference>
<reference evidence="3" key="1">
    <citation type="submission" date="2021-02" db="EMBL/GenBank/DDBJ databases">
        <authorList>
            <person name="Nowell W R."/>
        </authorList>
    </citation>
    <scope>NUCLEOTIDE SEQUENCE</scope>
</reference>
<dbReference type="PANTHER" id="PTHR24111:SF0">
    <property type="entry name" value="LEUCINE-RICH REPEAT-CONTAINING PROTEIN"/>
    <property type="match status" value="1"/>
</dbReference>
<evidence type="ECO:0000313" key="3">
    <source>
        <dbReference type="EMBL" id="CAF3998107.1"/>
    </source>
</evidence>
<evidence type="ECO:0000313" key="4">
    <source>
        <dbReference type="Proteomes" id="UP000681967"/>
    </source>
</evidence>
<dbReference type="InterPro" id="IPR001611">
    <property type="entry name" value="Leu-rich_rpt"/>
</dbReference>
<dbReference type="InterPro" id="IPR001810">
    <property type="entry name" value="F-box_dom"/>
</dbReference>
<protein>
    <recommendedName>
        <fullName evidence="2">F-box domain-containing protein</fullName>
    </recommendedName>
</protein>
<feature type="non-terminal residue" evidence="3">
    <location>
        <position position="1"/>
    </location>
</feature>
<feature type="domain" description="F-box" evidence="2">
    <location>
        <begin position="146"/>
        <end position="200"/>
    </location>
</feature>
<name>A0A8S2NB99_9BILA</name>
<dbReference type="EMBL" id="CAJOBH010004660">
    <property type="protein sequence ID" value="CAF3998107.1"/>
    <property type="molecule type" value="Genomic_DNA"/>
</dbReference>
<evidence type="ECO:0000259" key="2">
    <source>
        <dbReference type="PROSITE" id="PS50181"/>
    </source>
</evidence>
<comment type="caution">
    <text evidence="3">The sequence shown here is derived from an EMBL/GenBank/DDBJ whole genome shotgun (WGS) entry which is preliminary data.</text>
</comment>